<dbReference type="SUPFAM" id="SSF101936">
    <property type="entry name" value="DNA-binding pseudobarrel domain"/>
    <property type="match status" value="2"/>
</dbReference>
<proteinExistence type="predicted"/>
<dbReference type="Proteomes" id="UP000233837">
    <property type="component" value="Unassembled WGS sequence"/>
</dbReference>
<reference evidence="7 8" key="2">
    <citation type="journal article" date="2017" name="Nature">
        <title>The Apostasia genome and the evolution of orchids.</title>
        <authorList>
            <person name="Zhang G.Q."/>
            <person name="Liu K.W."/>
            <person name="Li Z."/>
            <person name="Lohaus R."/>
            <person name="Hsiao Y.Y."/>
            <person name="Niu S.C."/>
            <person name="Wang J.Y."/>
            <person name="Lin Y.C."/>
            <person name="Xu Q."/>
            <person name="Chen L.J."/>
            <person name="Yoshida K."/>
            <person name="Fujiwara S."/>
            <person name="Wang Z.W."/>
            <person name="Zhang Y.Q."/>
            <person name="Mitsuda N."/>
            <person name="Wang M."/>
            <person name="Liu G.H."/>
            <person name="Pecoraro L."/>
            <person name="Huang H.X."/>
            <person name="Xiao X.J."/>
            <person name="Lin M."/>
            <person name="Wu X.Y."/>
            <person name="Wu W.L."/>
            <person name="Chen Y.Y."/>
            <person name="Chang S.B."/>
            <person name="Sakamoto S."/>
            <person name="Ohme-Takagi M."/>
            <person name="Yagi M."/>
            <person name="Zeng S.J."/>
            <person name="Shen C.Y."/>
            <person name="Yeh C.M."/>
            <person name="Luo Y.B."/>
            <person name="Tsai W.C."/>
            <person name="Van de Peer Y."/>
            <person name="Liu Z.J."/>
        </authorList>
    </citation>
    <scope>NUCLEOTIDE SEQUENCE [LARGE SCALE GENOMIC DNA]</scope>
    <source>
        <tissue evidence="7">The whole plant</tissue>
    </source>
</reference>
<sequence>MRLRKWEHLEMNSLQFVIKFTADELSEKMAFPLQLASSREIAKFAELIYLKGPSGNQWEVKLSRKGDRLYFEDGWKEFVKDHHVMEDDYLVFKYCGKSCFTILFFDKNGCESPSSYFVKKGRVSASTKLLQAKQKYMSKSSEVNECSTTKVGDFYGEQFSSDDDTFSGGFYSSGTSHSKREILPEKSKKKMKKNSLQAEARALNLAKSISKRNPCFLEVLTTSSIRTKFILVIPEDFVMDFKLFNPQIIILQNLRKKEWLVEYTRLGLSWILLWKTFVKDNNFREGDVCVFELTVTRPKMVMVVHIFRAC</sequence>
<dbReference type="PANTHER" id="PTHR31391:SF4">
    <property type="entry name" value="B3 DOMAIN-CONTAINING PROTEIN OS03G0184500"/>
    <property type="match status" value="1"/>
</dbReference>
<dbReference type="PANTHER" id="PTHR31391">
    <property type="entry name" value="B3 DOMAIN-CONTAINING PROTEIN OS11G0197600-RELATED"/>
    <property type="match status" value="1"/>
</dbReference>
<keyword evidence="4" id="KW-0804">Transcription</keyword>
<feature type="domain" description="TF-B3" evidence="6">
    <location>
        <begin position="216"/>
        <end position="310"/>
    </location>
</feature>
<keyword evidence="3" id="KW-0238">DNA-binding</keyword>
<evidence type="ECO:0000256" key="3">
    <source>
        <dbReference type="ARBA" id="ARBA00023125"/>
    </source>
</evidence>
<evidence type="ECO:0000259" key="6">
    <source>
        <dbReference type="PROSITE" id="PS50863"/>
    </source>
</evidence>
<feature type="domain" description="TF-B3" evidence="6">
    <location>
        <begin position="14"/>
        <end position="108"/>
    </location>
</feature>
<comment type="subcellular location">
    <subcellularLocation>
        <location evidence="1">Nucleus</location>
    </subcellularLocation>
</comment>
<dbReference type="CDD" id="cd10017">
    <property type="entry name" value="B3_DNA"/>
    <property type="match status" value="2"/>
</dbReference>
<reference evidence="7 8" key="1">
    <citation type="journal article" date="2016" name="Sci. Rep.">
        <title>The Dendrobium catenatum Lindl. genome sequence provides insights into polysaccharide synthase, floral development and adaptive evolution.</title>
        <authorList>
            <person name="Zhang G.Q."/>
            <person name="Xu Q."/>
            <person name="Bian C."/>
            <person name="Tsai W.C."/>
            <person name="Yeh C.M."/>
            <person name="Liu K.W."/>
            <person name="Yoshida K."/>
            <person name="Zhang L.S."/>
            <person name="Chang S.B."/>
            <person name="Chen F."/>
            <person name="Shi Y."/>
            <person name="Su Y.Y."/>
            <person name="Zhang Y.Q."/>
            <person name="Chen L.J."/>
            <person name="Yin Y."/>
            <person name="Lin M."/>
            <person name="Huang H."/>
            <person name="Deng H."/>
            <person name="Wang Z.W."/>
            <person name="Zhu S.L."/>
            <person name="Zhao X."/>
            <person name="Deng C."/>
            <person name="Niu S.C."/>
            <person name="Huang J."/>
            <person name="Wang M."/>
            <person name="Liu G.H."/>
            <person name="Yang H.J."/>
            <person name="Xiao X.J."/>
            <person name="Hsiao Y.Y."/>
            <person name="Wu W.L."/>
            <person name="Chen Y.Y."/>
            <person name="Mitsuda N."/>
            <person name="Ohme-Takagi M."/>
            <person name="Luo Y.B."/>
            <person name="Van de Peer Y."/>
            <person name="Liu Z.J."/>
        </authorList>
    </citation>
    <scope>NUCLEOTIDE SEQUENCE [LARGE SCALE GENOMIC DNA]</scope>
    <source>
        <tissue evidence="7">The whole plant</tissue>
    </source>
</reference>
<dbReference type="AlphaFoldDB" id="A0A2I0WXT1"/>
<dbReference type="Pfam" id="PF02362">
    <property type="entry name" value="B3"/>
    <property type="match status" value="2"/>
</dbReference>
<accession>A0A2I0WXT1</accession>
<dbReference type="STRING" id="906689.A0A2I0WXT1"/>
<dbReference type="EMBL" id="KZ502347">
    <property type="protein sequence ID" value="PKU80469.1"/>
    <property type="molecule type" value="Genomic_DNA"/>
</dbReference>
<dbReference type="GO" id="GO:0005634">
    <property type="term" value="C:nucleus"/>
    <property type="evidence" value="ECO:0007669"/>
    <property type="project" value="UniProtKB-SubCell"/>
</dbReference>
<protein>
    <submittedName>
        <fullName evidence="7">B3 domain-containing protein</fullName>
    </submittedName>
</protein>
<gene>
    <name evidence="7" type="ORF">MA16_Dca026258</name>
</gene>
<evidence type="ECO:0000256" key="5">
    <source>
        <dbReference type="ARBA" id="ARBA00023242"/>
    </source>
</evidence>
<evidence type="ECO:0000313" key="7">
    <source>
        <dbReference type="EMBL" id="PKU80469.1"/>
    </source>
</evidence>
<dbReference type="GO" id="GO:0003677">
    <property type="term" value="F:DNA binding"/>
    <property type="evidence" value="ECO:0007669"/>
    <property type="project" value="UniProtKB-KW"/>
</dbReference>
<keyword evidence="5" id="KW-0539">Nucleus</keyword>
<keyword evidence="2" id="KW-0805">Transcription regulation</keyword>
<dbReference type="OrthoDB" id="590488at2759"/>
<organism evidence="7 8">
    <name type="scientific">Dendrobium catenatum</name>
    <dbReference type="NCBI Taxonomy" id="906689"/>
    <lineage>
        <taxon>Eukaryota</taxon>
        <taxon>Viridiplantae</taxon>
        <taxon>Streptophyta</taxon>
        <taxon>Embryophyta</taxon>
        <taxon>Tracheophyta</taxon>
        <taxon>Spermatophyta</taxon>
        <taxon>Magnoliopsida</taxon>
        <taxon>Liliopsida</taxon>
        <taxon>Asparagales</taxon>
        <taxon>Orchidaceae</taxon>
        <taxon>Epidendroideae</taxon>
        <taxon>Malaxideae</taxon>
        <taxon>Dendrobiinae</taxon>
        <taxon>Dendrobium</taxon>
    </lineage>
</organism>
<dbReference type="InterPro" id="IPR015300">
    <property type="entry name" value="DNA-bd_pseudobarrel_sf"/>
</dbReference>
<evidence type="ECO:0000256" key="2">
    <source>
        <dbReference type="ARBA" id="ARBA00023015"/>
    </source>
</evidence>
<evidence type="ECO:0000256" key="4">
    <source>
        <dbReference type="ARBA" id="ARBA00023163"/>
    </source>
</evidence>
<name>A0A2I0WXT1_9ASPA</name>
<dbReference type="Gene3D" id="2.40.330.10">
    <property type="entry name" value="DNA-binding pseudobarrel domain"/>
    <property type="match status" value="2"/>
</dbReference>
<evidence type="ECO:0000256" key="1">
    <source>
        <dbReference type="ARBA" id="ARBA00004123"/>
    </source>
</evidence>
<keyword evidence="8" id="KW-1185">Reference proteome</keyword>
<dbReference type="PROSITE" id="PS50863">
    <property type="entry name" value="B3"/>
    <property type="match status" value="2"/>
</dbReference>
<dbReference type="InterPro" id="IPR003340">
    <property type="entry name" value="B3_DNA-bd"/>
</dbReference>
<evidence type="ECO:0000313" key="8">
    <source>
        <dbReference type="Proteomes" id="UP000233837"/>
    </source>
</evidence>
<dbReference type="InterPro" id="IPR044837">
    <property type="entry name" value="REM16-like"/>
</dbReference>
<dbReference type="SMART" id="SM01019">
    <property type="entry name" value="B3"/>
    <property type="match status" value="2"/>
</dbReference>